<evidence type="ECO:0000313" key="8">
    <source>
        <dbReference type="Proteomes" id="UP000288805"/>
    </source>
</evidence>
<evidence type="ECO:0000256" key="6">
    <source>
        <dbReference type="SAM" id="SignalP"/>
    </source>
</evidence>
<feature type="transmembrane region" description="Helical" evidence="5">
    <location>
        <begin position="260"/>
        <end position="279"/>
    </location>
</feature>
<gene>
    <name evidence="7" type="primary">ZIP11_1</name>
    <name evidence="7" type="ORF">CK203_011921</name>
</gene>
<evidence type="ECO:0000313" key="7">
    <source>
        <dbReference type="EMBL" id="RVX14898.1"/>
    </source>
</evidence>
<dbReference type="PANTHER" id="PTHR11040">
    <property type="entry name" value="ZINC/IRON TRANSPORTER"/>
    <property type="match status" value="1"/>
</dbReference>
<feature type="transmembrane region" description="Helical" evidence="5">
    <location>
        <begin position="51"/>
        <end position="74"/>
    </location>
</feature>
<evidence type="ECO:0000256" key="4">
    <source>
        <dbReference type="ARBA" id="ARBA00023136"/>
    </source>
</evidence>
<dbReference type="InterPro" id="IPR003689">
    <property type="entry name" value="ZIP"/>
</dbReference>
<dbReference type="GO" id="GO:0016020">
    <property type="term" value="C:membrane"/>
    <property type="evidence" value="ECO:0007669"/>
    <property type="project" value="UniProtKB-SubCell"/>
</dbReference>
<dbReference type="EMBL" id="QGNW01000020">
    <property type="protein sequence ID" value="RVX14898.1"/>
    <property type="molecule type" value="Genomic_DNA"/>
</dbReference>
<reference evidence="7 8" key="1">
    <citation type="journal article" date="2018" name="PLoS Genet.">
        <title>Population sequencing reveals clonal diversity and ancestral inbreeding in the grapevine cultivar Chardonnay.</title>
        <authorList>
            <person name="Roach M.J."/>
            <person name="Johnson D.L."/>
            <person name="Bohlmann J."/>
            <person name="van Vuuren H.J."/>
            <person name="Jones S.J."/>
            <person name="Pretorius I.S."/>
            <person name="Schmidt S.A."/>
            <person name="Borneman A.R."/>
        </authorList>
    </citation>
    <scope>NUCLEOTIDE SEQUENCE [LARGE SCALE GENOMIC DNA]</scope>
    <source>
        <strain evidence="8">cv. Chardonnay</strain>
        <tissue evidence="7">Leaf</tissue>
    </source>
</reference>
<dbReference type="Pfam" id="PF02535">
    <property type="entry name" value="Zip"/>
    <property type="match status" value="1"/>
</dbReference>
<organism evidence="7 8">
    <name type="scientific">Vitis vinifera</name>
    <name type="common">Grape</name>
    <dbReference type="NCBI Taxonomy" id="29760"/>
    <lineage>
        <taxon>Eukaryota</taxon>
        <taxon>Viridiplantae</taxon>
        <taxon>Streptophyta</taxon>
        <taxon>Embryophyta</taxon>
        <taxon>Tracheophyta</taxon>
        <taxon>Spermatophyta</taxon>
        <taxon>Magnoliopsida</taxon>
        <taxon>eudicotyledons</taxon>
        <taxon>Gunneridae</taxon>
        <taxon>Pentapetalae</taxon>
        <taxon>rosids</taxon>
        <taxon>Vitales</taxon>
        <taxon>Vitaceae</taxon>
        <taxon>Viteae</taxon>
        <taxon>Vitis</taxon>
    </lineage>
</organism>
<feature type="signal peptide" evidence="6">
    <location>
        <begin position="1"/>
        <end position="21"/>
    </location>
</feature>
<dbReference type="GO" id="GO:0046873">
    <property type="term" value="F:metal ion transmembrane transporter activity"/>
    <property type="evidence" value="ECO:0007669"/>
    <property type="project" value="InterPro"/>
</dbReference>
<protein>
    <submittedName>
        <fullName evidence="7">Zinc transporter 11</fullName>
    </submittedName>
</protein>
<keyword evidence="4 5" id="KW-0472">Membrane</keyword>
<dbReference type="AlphaFoldDB" id="A0A438K152"/>
<dbReference type="PANTHER" id="PTHR11040:SF217">
    <property type="entry name" value="ZINC TRANSPORTER 11"/>
    <property type="match status" value="1"/>
</dbReference>
<keyword evidence="6" id="KW-0732">Signal</keyword>
<feature type="transmembrane region" description="Helical" evidence="5">
    <location>
        <begin position="199"/>
        <end position="219"/>
    </location>
</feature>
<proteinExistence type="predicted"/>
<feature type="transmembrane region" description="Helical" evidence="5">
    <location>
        <begin position="119"/>
        <end position="142"/>
    </location>
</feature>
<keyword evidence="3 5" id="KW-1133">Transmembrane helix</keyword>
<evidence type="ECO:0000256" key="3">
    <source>
        <dbReference type="ARBA" id="ARBA00022989"/>
    </source>
</evidence>
<feature type="transmembrane region" description="Helical" evidence="5">
    <location>
        <begin position="330"/>
        <end position="348"/>
    </location>
</feature>
<feature type="transmembrane region" description="Helical" evidence="5">
    <location>
        <begin position="291"/>
        <end position="309"/>
    </location>
</feature>
<feature type="chain" id="PRO_5019440403" evidence="6">
    <location>
        <begin position="22"/>
        <end position="350"/>
    </location>
</feature>
<evidence type="ECO:0000256" key="1">
    <source>
        <dbReference type="ARBA" id="ARBA00004141"/>
    </source>
</evidence>
<comment type="subcellular location">
    <subcellularLocation>
        <location evidence="1">Membrane</location>
        <topology evidence="1">Multi-pass membrane protein</topology>
    </subcellularLocation>
</comment>
<feature type="transmembrane region" description="Helical" evidence="5">
    <location>
        <begin position="81"/>
        <end position="99"/>
    </location>
</feature>
<evidence type="ECO:0000256" key="2">
    <source>
        <dbReference type="ARBA" id="ARBA00022692"/>
    </source>
</evidence>
<sequence>MSRSLLSLSLGLLVLAAVAAAHGGHHADDDDDVDVDAPSSEGVDLRAKPLILVKIYCLILEFVGTFIAGVSPYFLKMNETFLVLGTQFAGGVFLGTAMMHFLSDSNETFGDLTSVEYPFAFMLACAGYLMTMFSDGLIFSVYGKGASGGEGDVELQANMQGKSSSNGGNSVSLGQVQNRTEVPFANAPLKTATSLGDSILLIFALCFHSVFEGIAVGVAETKADAWRALWTICLHKIFAAIAMGIALLRMIPDRPLLSCVAYAFAFAISSPVGVAIGIVIDATTQGAVADWIFAVSMGLACGIFVYVSINHLLSKGYTSQKTVPFDTPNYKFLAVLLGIGVIAVVMIWDT</sequence>
<keyword evidence="2 5" id="KW-0812">Transmembrane</keyword>
<name>A0A438K152_VITVI</name>
<evidence type="ECO:0000256" key="5">
    <source>
        <dbReference type="SAM" id="Phobius"/>
    </source>
</evidence>
<accession>A0A438K152</accession>
<dbReference type="Proteomes" id="UP000288805">
    <property type="component" value="Unassembled WGS sequence"/>
</dbReference>
<comment type="caution">
    <text evidence="7">The sequence shown here is derived from an EMBL/GenBank/DDBJ whole genome shotgun (WGS) entry which is preliminary data.</text>
</comment>
<feature type="transmembrane region" description="Helical" evidence="5">
    <location>
        <begin position="225"/>
        <end position="248"/>
    </location>
</feature>